<feature type="transmembrane region" description="Helical" evidence="5">
    <location>
        <begin position="419"/>
        <end position="442"/>
    </location>
</feature>
<evidence type="ECO:0000256" key="3">
    <source>
        <dbReference type="ARBA" id="ARBA00022989"/>
    </source>
</evidence>
<feature type="transmembrane region" description="Helical" evidence="5">
    <location>
        <begin position="114"/>
        <end position="133"/>
    </location>
</feature>
<feature type="transmembrane region" description="Helical" evidence="5">
    <location>
        <begin position="139"/>
        <end position="157"/>
    </location>
</feature>
<geneLocation type="mitochondrion" evidence="7"/>
<feature type="transmembrane region" description="Helical" evidence="5">
    <location>
        <begin position="339"/>
        <end position="360"/>
    </location>
</feature>
<feature type="transmembrane region" description="Helical" evidence="5">
    <location>
        <begin position="20"/>
        <end position="42"/>
    </location>
</feature>
<feature type="transmembrane region" description="Helical" evidence="5">
    <location>
        <begin position="249"/>
        <end position="271"/>
    </location>
</feature>
<feature type="transmembrane region" description="Helical" evidence="5">
    <location>
        <begin position="169"/>
        <end position="193"/>
    </location>
</feature>
<keyword evidence="2 5" id="KW-0812">Transmembrane</keyword>
<evidence type="ECO:0000313" key="7">
    <source>
        <dbReference type="EMBL" id="QWK44998.1"/>
    </source>
</evidence>
<keyword evidence="4 5" id="KW-0472">Membrane</keyword>
<evidence type="ECO:0000256" key="4">
    <source>
        <dbReference type="ARBA" id="ARBA00023136"/>
    </source>
</evidence>
<feature type="transmembrane region" description="Helical" evidence="5">
    <location>
        <begin position="87"/>
        <end position="107"/>
    </location>
</feature>
<name>A0A8F0K0T6_9PHAE</name>
<feature type="transmembrane region" description="Helical" evidence="5">
    <location>
        <begin position="381"/>
        <end position="399"/>
    </location>
</feature>
<evidence type="ECO:0000259" key="6">
    <source>
        <dbReference type="Pfam" id="PF00361"/>
    </source>
</evidence>
<sequence length="497" mass="55393">MKFALIFQNDVAAFLPETFLAISILVLLLHGSFLGASAASLYTYLTPSLVRLTSTILFLSIFLVLNNPVEHQTLWNALFVSDYLSTWAKFIILLGLIFCVSICEAYMFSVRFRAFEFFVFLISIGLSLCLLISSYDLLSIYLSMEFLSLIFYVLACWKKNSYFSAEAGLKYFILGSIASIFFLFGASLIYFGLGTTNLGAIALLTEKLTTPSPFILFGLICMISALLFKLGAAPYHMWIADVYEGAPTIVSFIFAVVPKFAVFVVILRLSFTSFWSFFPIFWEDFFCVCGLLSLFIGCFCGLGETKIKRLLAFSSVGHVGFLCLGLSCGNLEGVQGVLFYLLIYMLTSSFLWGYVVYLNLDATRHNSSFTSFTDAIGLVKSNPLLGFGVVLILFSLAGIPPLGGFFAKLNIFVGLVDASFYIVGVFAVLTSVISAFYYIRLIKIFYFEKNKDWFFFAPLSKGASTLLVLTSFALIFFMCTPNFYYLLTHKIGLGLMV</sequence>
<comment type="subcellular location">
    <subcellularLocation>
        <location evidence="1">Membrane</location>
        <topology evidence="1">Multi-pass membrane protein</topology>
    </subcellularLocation>
</comment>
<feature type="transmembrane region" description="Helical" evidence="5">
    <location>
        <begin position="213"/>
        <end position="237"/>
    </location>
</feature>
<dbReference type="GO" id="GO:0016020">
    <property type="term" value="C:membrane"/>
    <property type="evidence" value="ECO:0007669"/>
    <property type="project" value="UniProtKB-SubCell"/>
</dbReference>
<dbReference type="NCBIfam" id="TIGR01770">
    <property type="entry name" value="NDH_I_N"/>
    <property type="match status" value="1"/>
</dbReference>
<dbReference type="AlphaFoldDB" id="A0A8F0K0T6"/>
<keyword evidence="7" id="KW-0496">Mitochondrion</keyword>
<feature type="transmembrane region" description="Helical" evidence="5">
    <location>
        <begin position="310"/>
        <end position="327"/>
    </location>
</feature>
<dbReference type="HAMAP" id="MF_00445">
    <property type="entry name" value="NDH1_NuoN_1"/>
    <property type="match status" value="1"/>
</dbReference>
<dbReference type="InterPro" id="IPR001750">
    <property type="entry name" value="ND/Mrp_TM"/>
</dbReference>
<reference evidence="7" key="1">
    <citation type="journal article" date="2021" name="Genome Biol. Evol.">
        <title>Genomic rearrangements and sequence evolution across brown algal orgelles.</title>
        <authorList>
            <person name="Starko S."/>
            <person name="Bringloe T."/>
            <person name="Soto Gomez M."/>
            <person name="Darby H."/>
            <person name="Graham S."/>
            <person name="Martone P."/>
        </authorList>
    </citation>
    <scope>NUCLEOTIDE SEQUENCE</scope>
</reference>
<dbReference type="GO" id="GO:0042773">
    <property type="term" value="P:ATP synthesis coupled electron transport"/>
    <property type="evidence" value="ECO:0007669"/>
    <property type="project" value="InterPro"/>
</dbReference>
<feature type="transmembrane region" description="Helical" evidence="5">
    <location>
        <begin position="463"/>
        <end position="487"/>
    </location>
</feature>
<accession>A0A8F0K0T6</accession>
<evidence type="ECO:0000256" key="2">
    <source>
        <dbReference type="ARBA" id="ARBA00022692"/>
    </source>
</evidence>
<dbReference type="Pfam" id="PF00361">
    <property type="entry name" value="Proton_antipo_M"/>
    <property type="match status" value="1"/>
</dbReference>
<dbReference type="InterPro" id="IPR010096">
    <property type="entry name" value="NADH-Q_OxRdtase_suN/2"/>
</dbReference>
<feature type="transmembrane region" description="Helical" evidence="5">
    <location>
        <begin position="277"/>
        <end position="303"/>
    </location>
</feature>
<dbReference type="PANTHER" id="PTHR22773">
    <property type="entry name" value="NADH DEHYDROGENASE"/>
    <property type="match status" value="1"/>
</dbReference>
<evidence type="ECO:0000256" key="1">
    <source>
        <dbReference type="ARBA" id="ARBA00004141"/>
    </source>
</evidence>
<protein>
    <submittedName>
        <fullName evidence="7">NADH dehydrogenase subunit 2</fullName>
    </submittedName>
</protein>
<gene>
    <name evidence="7" type="primary">nad2</name>
</gene>
<feature type="domain" description="NADH:quinone oxidoreductase/Mrp antiporter transmembrane" evidence="6">
    <location>
        <begin position="134"/>
        <end position="434"/>
    </location>
</feature>
<feature type="transmembrane region" description="Helical" evidence="5">
    <location>
        <begin position="49"/>
        <end position="67"/>
    </location>
</feature>
<keyword evidence="3 5" id="KW-1133">Transmembrane helix</keyword>
<organism evidence="7">
    <name type="scientific">Analipus japonicus</name>
    <dbReference type="NCBI Taxonomy" id="31333"/>
    <lineage>
        <taxon>Eukaryota</taxon>
        <taxon>Sar</taxon>
        <taxon>Stramenopiles</taxon>
        <taxon>Ochrophyta</taxon>
        <taxon>PX clade</taxon>
        <taxon>Phaeophyceae</taxon>
        <taxon>Ralfsiales</taxon>
        <taxon>Ralfsiaceae</taxon>
        <taxon>Analipus</taxon>
    </lineage>
</organism>
<dbReference type="EMBL" id="MZ156065">
    <property type="protein sequence ID" value="QWK44998.1"/>
    <property type="molecule type" value="Genomic_DNA"/>
</dbReference>
<dbReference type="GO" id="GO:0008137">
    <property type="term" value="F:NADH dehydrogenase (ubiquinone) activity"/>
    <property type="evidence" value="ECO:0007669"/>
    <property type="project" value="InterPro"/>
</dbReference>
<evidence type="ECO:0000256" key="5">
    <source>
        <dbReference type="SAM" id="Phobius"/>
    </source>
</evidence>
<proteinExistence type="inferred from homology"/>